<dbReference type="PATRIC" id="fig|230361.4.peg.1156"/>
<dbReference type="InterPro" id="IPR045235">
    <property type="entry name" value="PuuE_HpPgdA-like"/>
</dbReference>
<dbReference type="EMBL" id="CP011266">
    <property type="protein sequence ID" value="ALT68904.1"/>
    <property type="molecule type" value="Genomic_DNA"/>
</dbReference>
<keyword evidence="3" id="KW-1185">Reference proteome</keyword>
<dbReference type="RefSeq" id="WP_198144451.1">
    <property type="nucleotide sequence ID" value="NZ_CP011266.1"/>
</dbReference>
<dbReference type="Pfam" id="PF01522">
    <property type="entry name" value="Polysacc_deac_1"/>
    <property type="match status" value="1"/>
</dbReference>
<dbReference type="GO" id="GO:0005975">
    <property type="term" value="P:carbohydrate metabolic process"/>
    <property type="evidence" value="ECO:0007669"/>
    <property type="project" value="InterPro"/>
</dbReference>
<dbReference type="GO" id="GO:0016810">
    <property type="term" value="F:hydrolase activity, acting on carbon-nitrogen (but not peptide) bonds"/>
    <property type="evidence" value="ECO:0007669"/>
    <property type="project" value="InterPro"/>
</dbReference>
<organism evidence="2 3">
    <name type="scientific">Methanobrevibacter millerae</name>
    <dbReference type="NCBI Taxonomy" id="230361"/>
    <lineage>
        <taxon>Archaea</taxon>
        <taxon>Methanobacteriati</taxon>
        <taxon>Methanobacteriota</taxon>
        <taxon>Methanomada group</taxon>
        <taxon>Methanobacteria</taxon>
        <taxon>Methanobacteriales</taxon>
        <taxon>Methanobacteriaceae</taxon>
        <taxon>Methanobrevibacter</taxon>
    </lineage>
</organism>
<dbReference type="SUPFAM" id="SSF88713">
    <property type="entry name" value="Glycoside hydrolase/deacetylase"/>
    <property type="match status" value="1"/>
</dbReference>
<dbReference type="GeneID" id="26736084"/>
<dbReference type="KEGG" id="mmil:sm9_1120"/>
<dbReference type="PANTHER" id="PTHR47561">
    <property type="entry name" value="POLYSACCHARIDE DEACETYLASE FAMILY PROTEIN (AFU_ORTHOLOGUE AFUA_6G05030)"/>
    <property type="match status" value="1"/>
</dbReference>
<gene>
    <name evidence="2" type="ORF">sm9_1120</name>
</gene>
<dbReference type="Proteomes" id="UP000067738">
    <property type="component" value="Chromosome"/>
</dbReference>
<dbReference type="AlphaFoldDB" id="A0A0U3E9B7"/>
<feature type="domain" description="NodB homology" evidence="1">
    <location>
        <begin position="28"/>
        <end position="107"/>
    </location>
</feature>
<dbReference type="PROSITE" id="PS51677">
    <property type="entry name" value="NODB"/>
    <property type="match status" value="1"/>
</dbReference>
<dbReference type="CDD" id="cd10941">
    <property type="entry name" value="CE4_PuuE_HpPgdA_like_2"/>
    <property type="match status" value="1"/>
</dbReference>
<reference evidence="2 3" key="1">
    <citation type="submission" date="2015-04" db="EMBL/GenBank/DDBJ databases">
        <title>The complete genome sequence of the rumen methanogen Methanobrevibacter millerae SM9.</title>
        <authorList>
            <person name="Leahy S.C."/>
            <person name="Kelly W.J."/>
            <person name="Pacheco D.M."/>
            <person name="Li D."/>
            <person name="Altermann E."/>
            <person name="Attwood G.T."/>
        </authorList>
    </citation>
    <scope>NUCLEOTIDE SEQUENCE [LARGE SCALE GENOMIC DNA]</scope>
    <source>
        <strain evidence="2 3">SM9</strain>
    </source>
</reference>
<protein>
    <submittedName>
        <fullName evidence="2">Polysaccharide deactylase family protein</fullName>
    </submittedName>
</protein>
<dbReference type="InterPro" id="IPR002509">
    <property type="entry name" value="NODB_dom"/>
</dbReference>
<proteinExistence type="predicted"/>
<evidence type="ECO:0000313" key="3">
    <source>
        <dbReference type="Proteomes" id="UP000067738"/>
    </source>
</evidence>
<evidence type="ECO:0000313" key="2">
    <source>
        <dbReference type="EMBL" id="ALT68904.1"/>
    </source>
</evidence>
<sequence length="268" mass="31647">MDLTFDVREMMILLSFDIEEFDVPREHGVDYSLEEGMKVSVEGTNIILDILKMNDVRATLFCTANFAMNAPETMERILKEGHEVASHGVDHFEPKETDFAKSKEILEKITNTKIKGYRQPRMFPVKDSEIKRVGYAYNSSLNPAFIPGRYMNLDTPRTYFEKDGVVQIPASVTPGVRFPLFWLSLHNLPEKAYHWMVRRTLKKDKYFTTYFHPWEFYELNDHPEFKMPFIIKRNSGQKMVERLDYLIKMLKEQNHTFITYSEFVDSIR</sequence>
<accession>A0A0U3E9B7</accession>
<dbReference type="Gene3D" id="3.20.20.370">
    <property type="entry name" value="Glycoside hydrolase/deacetylase"/>
    <property type="match status" value="1"/>
</dbReference>
<evidence type="ECO:0000259" key="1">
    <source>
        <dbReference type="PROSITE" id="PS51677"/>
    </source>
</evidence>
<dbReference type="InterPro" id="IPR011330">
    <property type="entry name" value="Glyco_hydro/deAcase_b/a-brl"/>
</dbReference>
<dbReference type="PANTHER" id="PTHR47561:SF1">
    <property type="entry name" value="POLYSACCHARIDE DEACETYLASE FAMILY PROTEIN (AFU_ORTHOLOGUE AFUA_6G05030)"/>
    <property type="match status" value="1"/>
</dbReference>
<dbReference type="OrthoDB" id="10436at2157"/>
<name>A0A0U3E9B7_9EURY</name>